<dbReference type="EMBL" id="BGZK01001936">
    <property type="protein sequence ID" value="GBP88468.1"/>
    <property type="molecule type" value="Genomic_DNA"/>
</dbReference>
<accession>A0A4C1ZL16</accession>
<dbReference type="AlphaFoldDB" id="A0A4C1ZL16"/>
<keyword evidence="2" id="KW-1185">Reference proteome</keyword>
<evidence type="ECO:0000313" key="1">
    <source>
        <dbReference type="EMBL" id="GBP88468.1"/>
    </source>
</evidence>
<name>A0A4C1ZL16_EUMVA</name>
<gene>
    <name evidence="1" type="ORF">EVAR_103742_1</name>
</gene>
<proteinExistence type="predicted"/>
<evidence type="ECO:0000313" key="2">
    <source>
        <dbReference type="Proteomes" id="UP000299102"/>
    </source>
</evidence>
<reference evidence="1 2" key="1">
    <citation type="journal article" date="2019" name="Commun. Biol.">
        <title>The bagworm genome reveals a unique fibroin gene that provides high tensile strength.</title>
        <authorList>
            <person name="Kono N."/>
            <person name="Nakamura H."/>
            <person name="Ohtoshi R."/>
            <person name="Tomita M."/>
            <person name="Numata K."/>
            <person name="Arakawa K."/>
        </authorList>
    </citation>
    <scope>NUCLEOTIDE SEQUENCE [LARGE SCALE GENOMIC DNA]</scope>
</reference>
<dbReference type="Proteomes" id="UP000299102">
    <property type="component" value="Unassembled WGS sequence"/>
</dbReference>
<comment type="caution">
    <text evidence="1">The sequence shown here is derived from an EMBL/GenBank/DDBJ whole genome shotgun (WGS) entry which is preliminary data.</text>
</comment>
<sequence>MRASERHASLPLGHGSASASCHVRINNLPLSSARPSFAPPEALQSVAEQRADMIPTGLDFYLLSYYSNRIRANSD</sequence>
<dbReference type="PROSITE" id="PS51257">
    <property type="entry name" value="PROKAR_LIPOPROTEIN"/>
    <property type="match status" value="1"/>
</dbReference>
<organism evidence="1 2">
    <name type="scientific">Eumeta variegata</name>
    <name type="common">Bagworm moth</name>
    <name type="synonym">Eumeta japonica</name>
    <dbReference type="NCBI Taxonomy" id="151549"/>
    <lineage>
        <taxon>Eukaryota</taxon>
        <taxon>Metazoa</taxon>
        <taxon>Ecdysozoa</taxon>
        <taxon>Arthropoda</taxon>
        <taxon>Hexapoda</taxon>
        <taxon>Insecta</taxon>
        <taxon>Pterygota</taxon>
        <taxon>Neoptera</taxon>
        <taxon>Endopterygota</taxon>
        <taxon>Lepidoptera</taxon>
        <taxon>Glossata</taxon>
        <taxon>Ditrysia</taxon>
        <taxon>Tineoidea</taxon>
        <taxon>Psychidae</taxon>
        <taxon>Oiketicinae</taxon>
        <taxon>Eumeta</taxon>
    </lineage>
</organism>
<protein>
    <submittedName>
        <fullName evidence="1">Uncharacterized protein</fullName>
    </submittedName>
</protein>